<dbReference type="Gene3D" id="3.10.10.10">
    <property type="entry name" value="HIV Type 1 Reverse Transcriptase, subunit A, domain 1"/>
    <property type="match status" value="1"/>
</dbReference>
<evidence type="ECO:0000313" key="3">
    <source>
        <dbReference type="Proteomes" id="UP000486351"/>
    </source>
</evidence>
<organism evidence="2 3">
    <name type="scientific">Phytophthora fragariae</name>
    <dbReference type="NCBI Taxonomy" id="53985"/>
    <lineage>
        <taxon>Eukaryota</taxon>
        <taxon>Sar</taxon>
        <taxon>Stramenopiles</taxon>
        <taxon>Oomycota</taxon>
        <taxon>Peronosporomycetes</taxon>
        <taxon>Peronosporales</taxon>
        <taxon>Peronosporaceae</taxon>
        <taxon>Phytophthora</taxon>
    </lineage>
</organism>
<dbReference type="Pfam" id="PF00078">
    <property type="entry name" value="RVT_1"/>
    <property type="match status" value="1"/>
</dbReference>
<name>A0A6G0QZD4_9STRA</name>
<dbReference type="Gene3D" id="3.30.70.270">
    <property type="match status" value="2"/>
</dbReference>
<evidence type="ECO:0000259" key="1">
    <source>
        <dbReference type="Pfam" id="PF00078"/>
    </source>
</evidence>
<gene>
    <name evidence="2" type="ORF">PF008_g20476</name>
</gene>
<accession>A0A6G0QZD4</accession>
<sequence>MVATKIIRPSNSPYCAPTFCVRKANGEWLIVHDFRGINAKMRIPANPIPRKDDICRAMAQGRVFSARDLLWGFYQVRLREDSIPFTASATPDGLYEYPVTPMGVSSSPSCFNRLVQHIFADQQDFCRTYFDHIFVFTPSISIDDHLPALEQVLERCKEQQLFIKLSKCTFCAEEIPCLGDRIGRDGVRMDPAKTELIRNWPVPQTKHELQSFLGTYVYVLRFCPDFAELSVHLIELTK</sequence>
<dbReference type="SUPFAM" id="SSF56672">
    <property type="entry name" value="DNA/RNA polymerases"/>
    <property type="match status" value="1"/>
</dbReference>
<dbReference type="CDD" id="cd01647">
    <property type="entry name" value="RT_LTR"/>
    <property type="match status" value="1"/>
</dbReference>
<evidence type="ECO:0000313" key="2">
    <source>
        <dbReference type="EMBL" id="KAE9310385.1"/>
    </source>
</evidence>
<dbReference type="PANTHER" id="PTHR33064:SF37">
    <property type="entry name" value="RIBONUCLEASE H"/>
    <property type="match status" value="1"/>
</dbReference>
<dbReference type="InterPro" id="IPR000477">
    <property type="entry name" value="RT_dom"/>
</dbReference>
<dbReference type="InterPro" id="IPR043128">
    <property type="entry name" value="Rev_trsase/Diguanyl_cyclase"/>
</dbReference>
<dbReference type="InterPro" id="IPR043502">
    <property type="entry name" value="DNA/RNA_pol_sf"/>
</dbReference>
<dbReference type="InterPro" id="IPR051320">
    <property type="entry name" value="Viral_Replic_Matur_Polypro"/>
</dbReference>
<dbReference type="EMBL" id="QXFY01001747">
    <property type="protein sequence ID" value="KAE9310385.1"/>
    <property type="molecule type" value="Genomic_DNA"/>
</dbReference>
<comment type="caution">
    <text evidence="2">The sequence shown here is derived from an EMBL/GenBank/DDBJ whole genome shotgun (WGS) entry which is preliminary data.</text>
</comment>
<proteinExistence type="predicted"/>
<reference evidence="2 3" key="1">
    <citation type="submission" date="2018-09" db="EMBL/GenBank/DDBJ databases">
        <title>Genomic investigation of the strawberry pathogen Phytophthora fragariae indicates pathogenicity is determined by transcriptional variation in three key races.</title>
        <authorList>
            <person name="Adams T.M."/>
            <person name="Armitage A.D."/>
            <person name="Sobczyk M.K."/>
            <person name="Bates H.J."/>
            <person name="Dunwell J.M."/>
            <person name="Nellist C.F."/>
            <person name="Harrison R.J."/>
        </authorList>
    </citation>
    <scope>NUCLEOTIDE SEQUENCE [LARGE SCALE GENOMIC DNA]</scope>
    <source>
        <strain evidence="2 3">NOV-77</strain>
    </source>
</reference>
<dbReference type="Proteomes" id="UP000486351">
    <property type="component" value="Unassembled WGS sequence"/>
</dbReference>
<protein>
    <recommendedName>
        <fullName evidence="1">Reverse transcriptase domain-containing protein</fullName>
    </recommendedName>
</protein>
<dbReference type="AlphaFoldDB" id="A0A6G0QZD4"/>
<dbReference type="PANTHER" id="PTHR33064">
    <property type="entry name" value="POL PROTEIN"/>
    <property type="match status" value="1"/>
</dbReference>
<feature type="domain" description="Reverse transcriptase" evidence="1">
    <location>
        <begin position="22"/>
        <end position="179"/>
    </location>
</feature>